<sequence length="225" mass="25079">MPREPRLMPARAGGAHPRAPPPAGFQHVPADGVWGPYSGAAAEETRALPSGLAEPQSRGFPRQPRPRRAPRRPGGRPPPRSAEPRRRRRRGQRTTTPRRRRAPPRPAPAACAPCRVKGDPASLPPRGAGRECESRLAGARPAFQRAGQQEAVTAERARRGEGLLATSPLTMEAEEMVECIQEFPEHYKVILDRLNEQREQDQFTDITLIVDGMYRPENQLVYREF</sequence>
<feature type="compositionally biased region" description="Basic residues" evidence="1">
    <location>
        <begin position="85"/>
        <end position="103"/>
    </location>
</feature>
<evidence type="ECO:0000313" key="3">
    <source>
        <dbReference type="Proteomes" id="UP000694541"/>
    </source>
</evidence>
<dbReference type="Proteomes" id="UP000694541">
    <property type="component" value="Unplaced"/>
</dbReference>
<keyword evidence="3" id="KW-1185">Reference proteome</keyword>
<dbReference type="Ensembl" id="ENSANIT00000005215.1">
    <property type="protein sequence ID" value="ENSANIP00000005047.1"/>
    <property type="gene ID" value="ENSANIG00000003470.1"/>
</dbReference>
<organism evidence="2 3">
    <name type="scientific">Accipiter nisus</name>
    <name type="common">Eurasian sparrowhawk</name>
    <dbReference type="NCBI Taxonomy" id="211598"/>
    <lineage>
        <taxon>Eukaryota</taxon>
        <taxon>Metazoa</taxon>
        <taxon>Chordata</taxon>
        <taxon>Craniata</taxon>
        <taxon>Vertebrata</taxon>
        <taxon>Euteleostomi</taxon>
        <taxon>Archelosauria</taxon>
        <taxon>Archosauria</taxon>
        <taxon>Dinosauria</taxon>
        <taxon>Saurischia</taxon>
        <taxon>Theropoda</taxon>
        <taxon>Coelurosauria</taxon>
        <taxon>Aves</taxon>
        <taxon>Neognathae</taxon>
        <taxon>Neoaves</taxon>
        <taxon>Telluraves</taxon>
        <taxon>Accipitrimorphae</taxon>
        <taxon>Accipitriformes</taxon>
        <taxon>Accipitridae</taxon>
        <taxon>Accipitrinae</taxon>
        <taxon>Accipiter</taxon>
    </lineage>
</organism>
<reference evidence="2" key="1">
    <citation type="submission" date="2025-08" db="UniProtKB">
        <authorList>
            <consortium name="Ensembl"/>
        </authorList>
    </citation>
    <scope>IDENTIFICATION</scope>
</reference>
<proteinExistence type="predicted"/>
<reference evidence="2" key="2">
    <citation type="submission" date="2025-09" db="UniProtKB">
        <authorList>
            <consortium name="Ensembl"/>
        </authorList>
    </citation>
    <scope>IDENTIFICATION</scope>
</reference>
<name>A0A8B9M746_9AVES</name>
<feature type="region of interest" description="Disordered" evidence="1">
    <location>
        <begin position="1"/>
        <end position="130"/>
    </location>
</feature>
<evidence type="ECO:0000256" key="1">
    <source>
        <dbReference type="SAM" id="MobiDB-lite"/>
    </source>
</evidence>
<evidence type="ECO:0000313" key="2">
    <source>
        <dbReference type="Ensembl" id="ENSANIP00000005047.1"/>
    </source>
</evidence>
<dbReference type="AlphaFoldDB" id="A0A8B9M746"/>
<feature type="compositionally biased region" description="Basic residues" evidence="1">
    <location>
        <begin position="64"/>
        <end position="74"/>
    </location>
</feature>
<protein>
    <submittedName>
        <fullName evidence="2">Uncharacterized protein</fullName>
    </submittedName>
</protein>
<accession>A0A8B9M746</accession>